<dbReference type="Proteomes" id="UP001473302">
    <property type="component" value="Unassembled WGS sequence"/>
</dbReference>
<gene>
    <name evidence="1" type="ORF">MFLAVUS_001132</name>
</gene>
<name>A0ABP9YLP0_9FUNG</name>
<accession>A0ABP9YLP0</accession>
<proteinExistence type="predicted"/>
<dbReference type="EMBL" id="BAABUK010000003">
    <property type="protein sequence ID" value="GAA5807755.1"/>
    <property type="molecule type" value="Genomic_DNA"/>
</dbReference>
<reference evidence="1 2" key="1">
    <citation type="submission" date="2024-04" db="EMBL/GenBank/DDBJ databases">
        <title>genome sequences of Mucor flavus KT1a and Helicostylum pulchrum KT1b strains isolated from the surface of a dry-aged beef.</title>
        <authorList>
            <person name="Toyotome T."/>
            <person name="Hosono M."/>
            <person name="Torimaru M."/>
            <person name="Fukuda K."/>
            <person name="Mikami N."/>
        </authorList>
    </citation>
    <scope>NUCLEOTIDE SEQUENCE [LARGE SCALE GENOMIC DNA]</scope>
    <source>
        <strain evidence="1 2">KT1a</strain>
    </source>
</reference>
<evidence type="ECO:0000313" key="1">
    <source>
        <dbReference type="EMBL" id="GAA5807755.1"/>
    </source>
</evidence>
<comment type="caution">
    <text evidence="1">The sequence shown here is derived from an EMBL/GenBank/DDBJ whole genome shotgun (WGS) entry which is preliminary data.</text>
</comment>
<sequence>MQVVDQDRLKDVCSIGMEFLEDNLNFSEPEEIMEYKANTVDQANFKSLYQFPGVITFIKDCLDYDTEDLPAATWAHTIHRDSSGLTKKFTRYQSQETNLTIISWGEKQIESQIAASIEQNDALGTSMKISGEESFIESSSGIMKEDLTHTVKMIVECTNALTSDKVGAFLKQ</sequence>
<organism evidence="1 2">
    <name type="scientific">Mucor flavus</name>
    <dbReference type="NCBI Taxonomy" id="439312"/>
    <lineage>
        <taxon>Eukaryota</taxon>
        <taxon>Fungi</taxon>
        <taxon>Fungi incertae sedis</taxon>
        <taxon>Mucoromycota</taxon>
        <taxon>Mucoromycotina</taxon>
        <taxon>Mucoromycetes</taxon>
        <taxon>Mucorales</taxon>
        <taxon>Mucorineae</taxon>
        <taxon>Mucoraceae</taxon>
        <taxon>Mucor</taxon>
    </lineage>
</organism>
<protein>
    <submittedName>
        <fullName evidence="1">Uncharacterized protein</fullName>
    </submittedName>
</protein>
<keyword evidence="2" id="KW-1185">Reference proteome</keyword>
<evidence type="ECO:0000313" key="2">
    <source>
        <dbReference type="Proteomes" id="UP001473302"/>
    </source>
</evidence>